<comment type="subunit">
    <text evidence="1">Interacts with lipid droplet proteins.</text>
</comment>
<feature type="compositionally biased region" description="Low complexity" evidence="5">
    <location>
        <begin position="15"/>
        <end position="38"/>
    </location>
</feature>
<evidence type="ECO:0000256" key="2">
    <source>
        <dbReference type="ARBA" id="ARBA00018424"/>
    </source>
</evidence>
<feature type="region of interest" description="Disordered" evidence="5">
    <location>
        <begin position="234"/>
        <end position="263"/>
    </location>
</feature>
<dbReference type="PANTHER" id="PTHR31859">
    <property type="entry name" value="TETRATRICOPEPTIDE REPEAT PROTEIN 39 FAMILY MEMBER"/>
    <property type="match status" value="1"/>
</dbReference>
<reference evidence="7" key="2">
    <citation type="submission" date="2023-05" db="EMBL/GenBank/DDBJ databases">
        <authorList>
            <consortium name="Lawrence Berkeley National Laboratory"/>
            <person name="Steindorff A."/>
            <person name="Hensen N."/>
            <person name="Bonometti L."/>
            <person name="Westerberg I."/>
            <person name="Brannstrom I.O."/>
            <person name="Guillou S."/>
            <person name="Cros-Aarteil S."/>
            <person name="Calhoun S."/>
            <person name="Haridas S."/>
            <person name="Kuo A."/>
            <person name="Mondo S."/>
            <person name="Pangilinan J."/>
            <person name="Riley R."/>
            <person name="Labutti K."/>
            <person name="Andreopoulos B."/>
            <person name="Lipzen A."/>
            <person name="Chen C."/>
            <person name="Yanf M."/>
            <person name="Daum C."/>
            <person name="Ng V."/>
            <person name="Clum A."/>
            <person name="Ohm R."/>
            <person name="Martin F."/>
            <person name="Silar P."/>
            <person name="Natvig D."/>
            <person name="Lalanne C."/>
            <person name="Gautier V."/>
            <person name="Ament-Velasquez S.L."/>
            <person name="Kruys A."/>
            <person name="Hutchinson M.I."/>
            <person name="Powell A.J."/>
            <person name="Barry K."/>
            <person name="Miller A.N."/>
            <person name="Grigoriev I.V."/>
            <person name="Debuchy R."/>
            <person name="Gladieux P."/>
            <person name="Thoren M.H."/>
            <person name="Johannesson H."/>
        </authorList>
    </citation>
    <scope>NUCLEOTIDE SEQUENCE</scope>
    <source>
        <strain evidence="7">CBS 990.96</strain>
    </source>
</reference>
<feature type="compositionally biased region" description="Polar residues" evidence="5">
    <location>
        <begin position="39"/>
        <end position="56"/>
    </location>
</feature>
<dbReference type="GO" id="GO:0005741">
    <property type="term" value="C:mitochondrial outer membrane"/>
    <property type="evidence" value="ECO:0007669"/>
    <property type="project" value="TreeGrafter"/>
</dbReference>
<evidence type="ECO:0000313" key="8">
    <source>
        <dbReference type="Proteomes" id="UP001301958"/>
    </source>
</evidence>
<proteinExistence type="predicted"/>
<gene>
    <name evidence="7" type="ORF">QBC38DRAFT_447745</name>
</gene>
<sequence length="814" mass="89919">MSGLRSWFRGSTATASNPKAPTKSSSSPAQSPTASTHSLNGRSKNLKRSPTTSSVHDQQILDMHDAMAAVSLIMNDDIEGAEAKLRSRGDASTFHHLGLGVSTFLRSILSFEKDIMTETATRLNDTETRAWNDMKKAEKEAAKASGTSTGTGYWYSAKPAVAPAGGSGSTSNIYPPGSEFALVHAEAQLMNAVVAVMHESLTEGLKGFYKLRKAFITLDGIIEAEKRYVESVNGGTETKAAQTVPKPRRKSFSEDPMPGTFDESEFADFEDQETPVGTEKVQKDSTVADAEVLDEKLKSLALSPADTPEVFQTPLESPTPQNGIDTPSSAAQLAQLNAAGTDATLFKSTVDIFIHSGANMCFGLLLLIISMVPPAFSRLLYVIGFKGDRDRGVRMLWQSTKFANINGAMAGLVLLNYYNTFLGMADILPPDHELDDSSADSGSSASSELEIVGYPKEKCTALLHSMREQYPDSGLWKLEEARVCANDRRLDDAIALLKANTGNKMRQITALNNFELSMSTMYVLDWAAMKENFLRCVELNNWSHSLYYYVAGAAEVELYRDAVHSAREAGEDSKEKGVLETEAAKHKKLAQEYLRKAPTVAGKKKFMAKQMPFEVFVCRKLQKWEERAKALGVDLVDAIAVSPAIEMIYLWNGSKRMSADRLDKAREYTKWERCTMSAEKLAKVKEETDEVAIQLLCESALLRQLGKGAEARALVEPLLEMDRTIFRGPTKDDYCQAAAHYEVAAVAWMDVCNPDAWPETDVEEFRRKKADECQLYLEKVSKWEGFVLDARFGMRVKAGSETMRWFKTKKGWAA</sequence>
<dbReference type="AlphaFoldDB" id="A0AAN6YPF4"/>
<keyword evidence="6" id="KW-0472">Membrane</keyword>
<comment type="caution">
    <text evidence="7">The sequence shown here is derived from an EMBL/GenBank/DDBJ whole genome shotgun (WGS) entry which is preliminary data.</text>
</comment>
<evidence type="ECO:0000256" key="4">
    <source>
        <dbReference type="ARBA" id="ARBA00043897"/>
    </source>
</evidence>
<comment type="function">
    <text evidence="4">Inclusion body (IB) resident protein that interacts strongly with lipid droplet (LD) proteins. Involved in LD-mediated IB clearing after protein folding stress, probably by enabling access to the IBs of an LD-stored soluble sterol derivative that acts as a chaperone in inclusion clearing.</text>
</comment>
<reference evidence="7" key="1">
    <citation type="journal article" date="2023" name="Mol. Phylogenet. Evol.">
        <title>Genome-scale phylogeny and comparative genomics of the fungal order Sordariales.</title>
        <authorList>
            <person name="Hensen N."/>
            <person name="Bonometti L."/>
            <person name="Westerberg I."/>
            <person name="Brannstrom I.O."/>
            <person name="Guillou S."/>
            <person name="Cros-Aarteil S."/>
            <person name="Calhoun S."/>
            <person name="Haridas S."/>
            <person name="Kuo A."/>
            <person name="Mondo S."/>
            <person name="Pangilinan J."/>
            <person name="Riley R."/>
            <person name="LaButti K."/>
            <person name="Andreopoulos B."/>
            <person name="Lipzen A."/>
            <person name="Chen C."/>
            <person name="Yan M."/>
            <person name="Daum C."/>
            <person name="Ng V."/>
            <person name="Clum A."/>
            <person name="Steindorff A."/>
            <person name="Ohm R.A."/>
            <person name="Martin F."/>
            <person name="Silar P."/>
            <person name="Natvig D.O."/>
            <person name="Lalanne C."/>
            <person name="Gautier V."/>
            <person name="Ament-Velasquez S.L."/>
            <person name="Kruys A."/>
            <person name="Hutchinson M.I."/>
            <person name="Powell A.J."/>
            <person name="Barry K."/>
            <person name="Miller A.N."/>
            <person name="Grigoriev I.V."/>
            <person name="Debuchy R."/>
            <person name="Gladieux P."/>
            <person name="Hiltunen Thoren M."/>
            <person name="Johannesson H."/>
        </authorList>
    </citation>
    <scope>NUCLEOTIDE SEQUENCE</scope>
    <source>
        <strain evidence="7">CBS 990.96</strain>
    </source>
</reference>
<name>A0AAN6YPF4_9PEZI</name>
<protein>
    <recommendedName>
        <fullName evidence="2">Inclusion body clearance protein IML2</fullName>
    </recommendedName>
    <alternativeName>
        <fullName evidence="3">Inclusion body clearance protein iml2</fullName>
    </alternativeName>
</protein>
<accession>A0AAN6YPF4</accession>
<dbReference type="GO" id="GO:0005829">
    <property type="term" value="C:cytosol"/>
    <property type="evidence" value="ECO:0007669"/>
    <property type="project" value="TreeGrafter"/>
</dbReference>
<dbReference type="PANTHER" id="PTHR31859:SF1">
    <property type="entry name" value="TETRATRICOPEPTIDE REPEAT PROTEIN 39C"/>
    <property type="match status" value="1"/>
</dbReference>
<evidence type="ECO:0000256" key="1">
    <source>
        <dbReference type="ARBA" id="ARBA00011408"/>
    </source>
</evidence>
<dbReference type="EMBL" id="MU865444">
    <property type="protein sequence ID" value="KAK4223008.1"/>
    <property type="molecule type" value="Genomic_DNA"/>
</dbReference>
<keyword evidence="6" id="KW-1133">Transmembrane helix</keyword>
<feature type="transmembrane region" description="Helical" evidence="6">
    <location>
        <begin position="362"/>
        <end position="381"/>
    </location>
</feature>
<dbReference type="Pfam" id="PF10300">
    <property type="entry name" value="Iml2-TPR_39"/>
    <property type="match status" value="1"/>
</dbReference>
<feature type="region of interest" description="Disordered" evidence="5">
    <location>
        <begin position="1"/>
        <end position="56"/>
    </location>
</feature>
<evidence type="ECO:0000256" key="6">
    <source>
        <dbReference type="SAM" id="Phobius"/>
    </source>
</evidence>
<dbReference type="Proteomes" id="UP001301958">
    <property type="component" value="Unassembled WGS sequence"/>
</dbReference>
<dbReference type="GO" id="GO:0005634">
    <property type="term" value="C:nucleus"/>
    <property type="evidence" value="ECO:0007669"/>
    <property type="project" value="TreeGrafter"/>
</dbReference>
<evidence type="ECO:0000313" key="7">
    <source>
        <dbReference type="EMBL" id="KAK4223008.1"/>
    </source>
</evidence>
<dbReference type="InterPro" id="IPR019412">
    <property type="entry name" value="IML2/TPR_39"/>
</dbReference>
<feature type="transmembrane region" description="Helical" evidence="6">
    <location>
        <begin position="402"/>
        <end position="418"/>
    </location>
</feature>
<keyword evidence="6" id="KW-0812">Transmembrane</keyword>
<evidence type="ECO:0000256" key="3">
    <source>
        <dbReference type="ARBA" id="ARBA00019539"/>
    </source>
</evidence>
<organism evidence="7 8">
    <name type="scientific">Podospora fimiseda</name>
    <dbReference type="NCBI Taxonomy" id="252190"/>
    <lineage>
        <taxon>Eukaryota</taxon>
        <taxon>Fungi</taxon>
        <taxon>Dikarya</taxon>
        <taxon>Ascomycota</taxon>
        <taxon>Pezizomycotina</taxon>
        <taxon>Sordariomycetes</taxon>
        <taxon>Sordariomycetidae</taxon>
        <taxon>Sordariales</taxon>
        <taxon>Podosporaceae</taxon>
        <taxon>Podospora</taxon>
    </lineage>
</organism>
<evidence type="ECO:0000256" key="5">
    <source>
        <dbReference type="SAM" id="MobiDB-lite"/>
    </source>
</evidence>
<keyword evidence="8" id="KW-1185">Reference proteome</keyword>